<keyword evidence="1" id="KW-0472">Membrane</keyword>
<feature type="transmembrane region" description="Helical" evidence="1">
    <location>
        <begin position="397"/>
        <end position="422"/>
    </location>
</feature>
<accession>Q98R61</accession>
<feature type="transmembrane region" description="Helical" evidence="1">
    <location>
        <begin position="67"/>
        <end position="88"/>
    </location>
</feature>
<reference evidence="2 3" key="1">
    <citation type="journal article" date="2001" name="Nucleic Acids Res.">
        <title>The complete genome sequence of the murine respiratory pathogen Mycoplasma pulmonis.</title>
        <authorList>
            <person name="Chambaud I."/>
            <person name="Heilig R."/>
            <person name="Ferris S."/>
            <person name="Barbe V."/>
            <person name="Samson D."/>
            <person name="Galisson F."/>
            <person name="Moszer I."/>
            <person name="Dybvig K."/>
            <person name="Wroblewski H."/>
            <person name="Viari A."/>
            <person name="Rocha E.P.C."/>
            <person name="Blanchard A."/>
        </authorList>
    </citation>
    <scope>NUCLEOTIDE SEQUENCE [LARGE SCALE GENOMIC DNA]</scope>
    <source>
        <strain evidence="2 3">UAB CTIP</strain>
    </source>
</reference>
<dbReference type="EMBL" id="AL445563">
    <property type="protein sequence ID" value="CAC13322.1"/>
    <property type="molecule type" value="Genomic_DNA"/>
</dbReference>
<keyword evidence="1" id="KW-0812">Transmembrane</keyword>
<feature type="transmembrane region" description="Helical" evidence="1">
    <location>
        <begin position="100"/>
        <end position="120"/>
    </location>
</feature>
<dbReference type="BioCyc" id="MPUL272635:G1GT6-150-MONOMER"/>
<name>Q98R61_MYCPU</name>
<proteinExistence type="predicted"/>
<gene>
    <name evidence="2" type="ordered locus">MYPU_1490</name>
</gene>
<evidence type="ECO:0000313" key="3">
    <source>
        <dbReference type="Proteomes" id="UP000000528"/>
    </source>
</evidence>
<keyword evidence="1" id="KW-1133">Transmembrane helix</keyword>
<sequence>MNNRENLLNSDYTHIKKFLDLKINKFFAFIPFLSNFLFFMVYVSMLEAKIFDRKVAMKFRQNQFFKLILLPLLVILWQAWSLLFFGIVREKTLENNSIKIFLWFYSFFIFYILVNPIILIKRNAYIHSIFRKMKDTCEIILDPLKVVEINSWYEYLIIYSQMLVPNLRVRASDNFKFKIDNPPYFNNEKEKEILRKQQLQEKHFFGAFAKYIFMRKYFLSLFNSIWALYLSVLLKNENFDLYLKTKISKKYSFSFFISFLFWSGLTAFLVLYIFSLIEINFLWFIVIVIVSFFSYFVFSFVKNIIIRKNIRKIGRRENPIIEVVKSNFIENVLIGSNGDKNITFEEKRKIIFQNFVNALKWHSFFWTFSLLISVVAIAISLWMFIDKNNDLNNFSFLYIFISAWIFFALDYLLYMIVFSITIKKLGYKIQKIDYFKILFLPILANSILKKYKSSFMTKEDRNEI</sequence>
<keyword evidence="3" id="KW-1185">Reference proteome</keyword>
<organism evidence="3">
    <name type="scientific">Mycoplasmopsis pulmonis (strain UAB CTIP)</name>
    <name type="common">Mycoplasma pulmonis</name>
    <dbReference type="NCBI Taxonomy" id="272635"/>
    <lineage>
        <taxon>Bacteria</taxon>
        <taxon>Bacillati</taxon>
        <taxon>Mycoplasmatota</taxon>
        <taxon>Mycoplasmoidales</taxon>
        <taxon>Metamycoplasmataceae</taxon>
        <taxon>Mycoplasmopsis</taxon>
    </lineage>
</organism>
<dbReference type="STRING" id="272635.gene:17576733"/>
<feature type="transmembrane region" description="Helical" evidence="1">
    <location>
        <begin position="364"/>
        <end position="385"/>
    </location>
</feature>
<dbReference type="Proteomes" id="UP000000528">
    <property type="component" value="Chromosome"/>
</dbReference>
<feature type="transmembrane region" description="Helical" evidence="1">
    <location>
        <begin position="217"/>
        <end position="234"/>
    </location>
</feature>
<protein>
    <submittedName>
        <fullName evidence="2">Uncharacterized protein</fullName>
    </submittedName>
</protein>
<evidence type="ECO:0000313" key="2">
    <source>
        <dbReference type="EMBL" id="CAC13322.1"/>
    </source>
</evidence>
<feature type="transmembrane region" description="Helical" evidence="1">
    <location>
        <begin position="254"/>
        <end position="274"/>
    </location>
</feature>
<dbReference type="HOGENOM" id="CLU_589022_0_0_14"/>
<dbReference type="AlphaFoldDB" id="Q98R61"/>
<evidence type="ECO:0000256" key="1">
    <source>
        <dbReference type="SAM" id="Phobius"/>
    </source>
</evidence>
<feature type="transmembrane region" description="Helical" evidence="1">
    <location>
        <begin position="26"/>
        <end position="46"/>
    </location>
</feature>
<feature type="transmembrane region" description="Helical" evidence="1">
    <location>
        <begin position="281"/>
        <end position="301"/>
    </location>
</feature>
<dbReference type="PIR" id="E90530">
    <property type="entry name" value="E90530"/>
</dbReference>
<dbReference type="KEGG" id="mpu:MYPU_1490"/>